<keyword evidence="1" id="KW-0378">Hydrolase</keyword>
<dbReference type="STRING" id="288768.SAMEA3906486_05561"/>
<dbReference type="InterPro" id="IPR010662">
    <property type="entry name" value="RBBP9/YdeN"/>
</dbReference>
<evidence type="ECO:0000313" key="1">
    <source>
        <dbReference type="EMBL" id="SAI74843.1"/>
    </source>
</evidence>
<dbReference type="GO" id="GO:0016787">
    <property type="term" value="F:hydrolase activity"/>
    <property type="evidence" value="ECO:0007669"/>
    <property type="project" value="UniProtKB-KW"/>
</dbReference>
<dbReference type="SUPFAM" id="SSF53474">
    <property type="entry name" value="alpha/beta-Hydrolases"/>
    <property type="match status" value="1"/>
</dbReference>
<accession>A0A157SXS0</accession>
<dbReference type="EMBL" id="FKIF01000010">
    <property type="protein sequence ID" value="SAI74843.1"/>
    <property type="molecule type" value="Genomic_DNA"/>
</dbReference>
<protein>
    <submittedName>
        <fullName evidence="1">Predicted esterase of the alpha/beta hydrolase fold</fullName>
    </submittedName>
</protein>
<organism evidence="1 2">
    <name type="scientific">Bordetella ansorpii</name>
    <dbReference type="NCBI Taxonomy" id="288768"/>
    <lineage>
        <taxon>Bacteria</taxon>
        <taxon>Pseudomonadati</taxon>
        <taxon>Pseudomonadota</taxon>
        <taxon>Betaproteobacteria</taxon>
        <taxon>Burkholderiales</taxon>
        <taxon>Alcaligenaceae</taxon>
        <taxon>Bordetella</taxon>
    </lineage>
</organism>
<dbReference type="InterPro" id="IPR029058">
    <property type="entry name" value="AB_hydrolase_fold"/>
</dbReference>
<proteinExistence type="predicted"/>
<dbReference type="Pfam" id="PF06821">
    <property type="entry name" value="Ser_hydrolase"/>
    <property type="match status" value="1"/>
</dbReference>
<dbReference type="Gene3D" id="3.40.50.1820">
    <property type="entry name" value="alpha/beta hydrolase"/>
    <property type="match status" value="1"/>
</dbReference>
<dbReference type="Proteomes" id="UP000076848">
    <property type="component" value="Unassembled WGS sequence"/>
</dbReference>
<keyword evidence="2" id="KW-1185">Reference proteome</keyword>
<evidence type="ECO:0000313" key="2">
    <source>
        <dbReference type="Proteomes" id="UP000076848"/>
    </source>
</evidence>
<reference evidence="1 2" key="1">
    <citation type="submission" date="2016-04" db="EMBL/GenBank/DDBJ databases">
        <authorList>
            <consortium name="Pathogen Informatics"/>
        </authorList>
    </citation>
    <scope>NUCLEOTIDE SEQUENCE [LARGE SCALE GENOMIC DNA]</scope>
    <source>
        <strain evidence="1 2">H050680373</strain>
    </source>
</reference>
<sequence>MQWNIYSFALLAADGMIPRMRLQPIIVPGWKDSGPAHWQSLWEQSLPHAVRVRQQSWSNPHPATWHAAVAAAVDAATCPALLIAHSLGCLAVASLPVPLHARVAGALLVAPADVERGELPDCLKAFAPVPRQPLSFQSVVVVGDDDPYCEQKRAEEFARDWGSRMVIVPGGGHLNADSGLHDWPAGLKLLASLRRRACWRIAAPLPRVPAVPC</sequence>
<name>A0A157SXS0_9BORD</name>
<gene>
    <name evidence="1" type="ORF">SAMEA3906486_05561</name>
</gene>
<dbReference type="AlphaFoldDB" id="A0A157SXS0"/>